<dbReference type="Proteomes" id="UP000324800">
    <property type="component" value="Unassembled WGS sequence"/>
</dbReference>
<evidence type="ECO:0000313" key="2">
    <source>
        <dbReference type="Proteomes" id="UP000324800"/>
    </source>
</evidence>
<dbReference type="EMBL" id="SNRW01005147">
    <property type="protein sequence ID" value="KAA6385698.1"/>
    <property type="molecule type" value="Genomic_DNA"/>
</dbReference>
<protein>
    <submittedName>
        <fullName evidence="1">Uncharacterized protein</fullName>
    </submittedName>
</protein>
<reference evidence="1 2" key="1">
    <citation type="submission" date="2019-03" db="EMBL/GenBank/DDBJ databases">
        <title>Single cell metagenomics reveals metabolic interactions within the superorganism composed of flagellate Streblomastix strix and complex community of Bacteroidetes bacteria on its surface.</title>
        <authorList>
            <person name="Treitli S.C."/>
            <person name="Kolisko M."/>
            <person name="Husnik F."/>
            <person name="Keeling P."/>
            <person name="Hampl V."/>
        </authorList>
    </citation>
    <scope>NUCLEOTIDE SEQUENCE [LARGE SCALE GENOMIC DNA]</scope>
    <source>
        <strain evidence="1">ST1C</strain>
    </source>
</reference>
<comment type="caution">
    <text evidence="1">The sequence shown here is derived from an EMBL/GenBank/DDBJ whole genome shotgun (WGS) entry which is preliminary data.</text>
</comment>
<accession>A0A5J4VSV7</accession>
<proteinExistence type="predicted"/>
<gene>
    <name evidence="1" type="ORF">EZS28_018774</name>
</gene>
<organism evidence="1 2">
    <name type="scientific">Streblomastix strix</name>
    <dbReference type="NCBI Taxonomy" id="222440"/>
    <lineage>
        <taxon>Eukaryota</taxon>
        <taxon>Metamonada</taxon>
        <taxon>Preaxostyla</taxon>
        <taxon>Oxymonadida</taxon>
        <taxon>Streblomastigidae</taxon>
        <taxon>Streblomastix</taxon>
    </lineage>
</organism>
<dbReference type="AlphaFoldDB" id="A0A5J4VSV7"/>
<sequence>MQSLSGDRVKSPLFQLQPPKIFHCPGFYVLFAFEDVETFHADAEWTDVIRTIERSTIPPIFDNEAASKLKEPLSIHLRGFFAIKSNEQILDLKRRIIHEIRHSSKARRWWRRHMGNPIPLYAQSAPQKIKHVANDRNRQIAILDQEIVDNTANDLQQLEYKLSKLYRMTSAKDATQHQFQKFPLKKNEIENMIPQPQEPDISDLESTSYCSSDYNEEINIENENAEMNQQQSIKIKKRRYNKKDKQIQYNNEYKPETCNRRTPRIQPEDFVCYSCLIKPPQNELSGTNIRSQSISQLRPVTEPSYPYKERKSVVQTELFPAFSPFAATYELPPPPEIDPQFSIILNNNNNSSSSSSSSSSSHIINMENQHQHSFPPLKSLASQNYSQFRSHQQPQEFSMYVGIEDRFNTLIQGPIHCKDNEKSFEMLKQLYPNENLLNENNCIDKWQGINPDIFQSDNRIPLLIFCVPGKVHVFDIPRNKNNENQTNQSNQNEDDIDLKGEMCIVMTQGRQLVSQIVVPREMPFVNVMRLLSTSMLPSYDSYYRDTSDIVAHDGKGKRILNIKRNQNNEETQFQLDPVYQPEDQLNEQDQNNERIIRERRIKRRNDMKEKFQNLYNSEYKEQLRPYTSVWEVWCDQNKRSVGGRVLRKNRRINHLYGQSQLQPTVDNNNLNREEQKLFLLEQERYNRLSRIAEWEGTGSGIGSGGAMLQTSIHMSVAHAGENIELLEQSKKKIVEQIKKQLQ</sequence>
<name>A0A5J4VSV7_9EUKA</name>
<evidence type="ECO:0000313" key="1">
    <source>
        <dbReference type="EMBL" id="KAA6385698.1"/>
    </source>
</evidence>